<evidence type="ECO:0000313" key="3">
    <source>
        <dbReference type="EMBL" id="CAG8624281.1"/>
    </source>
</evidence>
<dbReference type="PANTHER" id="PTHR31145:SF2">
    <property type="entry name" value="FLAVIN CARRIER PROTEIN 2"/>
    <property type="match status" value="1"/>
</dbReference>
<feature type="transmembrane region" description="Helical" evidence="1">
    <location>
        <begin position="392"/>
        <end position="411"/>
    </location>
</feature>
<dbReference type="EMBL" id="CAJVQB010004008">
    <property type="protein sequence ID" value="CAG8624281.1"/>
    <property type="molecule type" value="Genomic_DNA"/>
</dbReference>
<feature type="transmembrane region" description="Helical" evidence="1">
    <location>
        <begin position="304"/>
        <end position="330"/>
    </location>
</feature>
<evidence type="ECO:0000259" key="2">
    <source>
        <dbReference type="Pfam" id="PF06011"/>
    </source>
</evidence>
<feature type="domain" description="TRP C-terminal" evidence="2">
    <location>
        <begin position="359"/>
        <end position="509"/>
    </location>
</feature>
<dbReference type="PANTHER" id="PTHR31145">
    <property type="entry name" value="INTEGRAL MEMBRANE PROTEIN (AFU_ORTHOLOGUE AFUA_7G01610)"/>
    <property type="match status" value="1"/>
</dbReference>
<protein>
    <submittedName>
        <fullName evidence="3">36208_t:CDS:1</fullName>
    </submittedName>
</protein>
<reference evidence="3 4" key="1">
    <citation type="submission" date="2021-06" db="EMBL/GenBank/DDBJ databases">
        <authorList>
            <person name="Kallberg Y."/>
            <person name="Tangrot J."/>
            <person name="Rosling A."/>
        </authorList>
    </citation>
    <scope>NUCLEOTIDE SEQUENCE [LARGE SCALE GENOMIC DNA]</scope>
    <source>
        <strain evidence="3 4">120-4 pot B 10/14</strain>
    </source>
</reference>
<gene>
    <name evidence="3" type="ORF">GMARGA_LOCUS8001</name>
</gene>
<accession>A0ABN7UL77</accession>
<keyword evidence="1" id="KW-1133">Transmembrane helix</keyword>
<dbReference type="InterPro" id="IPR010308">
    <property type="entry name" value="TRP_C"/>
</dbReference>
<evidence type="ECO:0000256" key="1">
    <source>
        <dbReference type="SAM" id="Phobius"/>
    </source>
</evidence>
<dbReference type="InterPro" id="IPR040241">
    <property type="entry name" value="TRP_Flc/Pkd2-like"/>
</dbReference>
<feature type="transmembrane region" description="Helical" evidence="1">
    <location>
        <begin position="447"/>
        <end position="471"/>
    </location>
</feature>
<keyword evidence="1" id="KW-0812">Transmembrane</keyword>
<evidence type="ECO:0000313" key="4">
    <source>
        <dbReference type="Proteomes" id="UP000789901"/>
    </source>
</evidence>
<sequence length="511" mass="57945">MDFNFEIKTSMNLNGTKVHPFVNFWGVDLRFNDKTIYTSIPPFANELRACMIVKTLPTVIINCTDFDSPPALWGFVANPYDDWSENIFGNSSLRIFQPSDNSILGCVSISIGNSQKLENISYSNIASLATGYNVPIVIGISFVALSYMISKTGIVKSGSIDNNLPVAHAHGLSTNKNSHNHDLSTDDAEKSCGCCAKIFNIKFAPSVYNIFRAAQFFITTALIPISNLSDFYRELASKFSWLSALPSSFNLTSLASVADNNIRIAICQMFDPCKTTTNFTNCNLDSHSEIYKYAQKLKVPSYDLFFLVFMVFLFALALVICITLLIWLIARFGVCLHDKWKILETVAANCLFFIFDLHKNDYDIFQKPIHKFIYGALYTQYKENSVIKNSRIWFFIVIVSYDFSRGVIIGLTQGYKIIPLGALIATELILFILLCHFRPFKTRLMNGLQISISVFKLLISLLLMVLDFVLIQPFELIIYFLQFMIVFIMLFVILLQLFSTITNSYCKKKES</sequence>
<name>A0ABN7UL77_GIGMA</name>
<organism evidence="3 4">
    <name type="scientific">Gigaspora margarita</name>
    <dbReference type="NCBI Taxonomy" id="4874"/>
    <lineage>
        <taxon>Eukaryota</taxon>
        <taxon>Fungi</taxon>
        <taxon>Fungi incertae sedis</taxon>
        <taxon>Mucoromycota</taxon>
        <taxon>Glomeromycotina</taxon>
        <taxon>Glomeromycetes</taxon>
        <taxon>Diversisporales</taxon>
        <taxon>Gigasporaceae</taxon>
        <taxon>Gigaspora</taxon>
    </lineage>
</organism>
<feature type="transmembrane region" description="Helical" evidence="1">
    <location>
        <begin position="417"/>
        <end position="435"/>
    </location>
</feature>
<proteinExistence type="predicted"/>
<dbReference type="Pfam" id="PF06011">
    <property type="entry name" value="TRP"/>
    <property type="match status" value="1"/>
</dbReference>
<feature type="transmembrane region" description="Helical" evidence="1">
    <location>
        <begin position="477"/>
        <end position="498"/>
    </location>
</feature>
<keyword evidence="4" id="KW-1185">Reference proteome</keyword>
<dbReference type="Proteomes" id="UP000789901">
    <property type="component" value="Unassembled WGS sequence"/>
</dbReference>
<comment type="caution">
    <text evidence="3">The sequence shown here is derived from an EMBL/GenBank/DDBJ whole genome shotgun (WGS) entry which is preliminary data.</text>
</comment>
<keyword evidence="1" id="KW-0472">Membrane</keyword>